<keyword evidence="3" id="KW-1185">Reference proteome</keyword>
<evidence type="ECO:0000313" key="3">
    <source>
        <dbReference type="Proteomes" id="UP000055136"/>
    </source>
</evidence>
<accession>A0A0S2TII8</accession>
<geneLocation type="plasmid" evidence="2 3">
    <name>unnamed</name>
</geneLocation>
<keyword evidence="1" id="KW-0472">Membrane</keyword>
<dbReference type="EMBL" id="CP013100">
    <property type="protein sequence ID" value="ALP54972.1"/>
    <property type="molecule type" value="Genomic_DNA"/>
</dbReference>
<dbReference type="Proteomes" id="UP000055136">
    <property type="component" value="Plasmid unnamed"/>
</dbReference>
<proteinExistence type="predicted"/>
<dbReference type="KEGG" id="tee:Tel_17100"/>
<feature type="transmembrane region" description="Helical" evidence="1">
    <location>
        <begin position="36"/>
        <end position="64"/>
    </location>
</feature>
<protein>
    <submittedName>
        <fullName evidence="2">Uncharacterized protein</fullName>
    </submittedName>
</protein>
<name>A0A0S2TII8_9GAMM</name>
<keyword evidence="2" id="KW-0614">Plasmid</keyword>
<keyword evidence="1" id="KW-0812">Transmembrane</keyword>
<keyword evidence="1" id="KW-1133">Transmembrane helix</keyword>
<reference evidence="2" key="1">
    <citation type="submission" date="2015-10" db="EMBL/GenBank/DDBJ databases">
        <title>Description of Candidatus Tenderia electrophaga gen. nov, sp. nov., an Uncultivated Electroautotroph from a Biocathode Enrichment.</title>
        <authorList>
            <person name="Eddie B.J."/>
            <person name="Malanoski A.P."/>
            <person name="Wang Z."/>
            <person name="Hall R.J."/>
            <person name="Oh S.D."/>
            <person name="Heiner C."/>
            <person name="Lin B."/>
            <person name="Strycharz-Glaven S.M."/>
        </authorList>
    </citation>
    <scope>NUCLEOTIDE SEQUENCE [LARGE SCALE GENOMIC DNA]</scope>
    <source>
        <strain evidence="2">NRL1</strain>
        <plasmid evidence="2">unnamed</plasmid>
    </source>
</reference>
<dbReference type="AlphaFoldDB" id="A0A0S2TII8"/>
<sequence length="81" mass="9050">MTFKALFAFIFLAAMFVSYKFILKGTTIKQVMLLSGISLVSIFMLVSTFELVVYMMFCISGALLGFKYNKSLNQIGANNVI</sequence>
<organism evidence="2 3">
    <name type="scientific">Candidatus Tenderia electrophaga</name>
    <dbReference type="NCBI Taxonomy" id="1748243"/>
    <lineage>
        <taxon>Bacteria</taxon>
        <taxon>Pseudomonadati</taxon>
        <taxon>Pseudomonadota</taxon>
        <taxon>Gammaproteobacteria</taxon>
        <taxon>Candidatus Tenderiales</taxon>
        <taxon>Candidatus Tenderiaceae</taxon>
        <taxon>Candidatus Tenderia</taxon>
    </lineage>
</organism>
<evidence type="ECO:0000313" key="2">
    <source>
        <dbReference type="EMBL" id="ALP54972.1"/>
    </source>
</evidence>
<gene>
    <name evidence="2" type="ORF">Tel_17100</name>
</gene>
<evidence type="ECO:0000256" key="1">
    <source>
        <dbReference type="SAM" id="Phobius"/>
    </source>
</evidence>